<dbReference type="Gene3D" id="6.10.140.1810">
    <property type="match status" value="1"/>
</dbReference>
<evidence type="ECO:0000256" key="1">
    <source>
        <dbReference type="ARBA" id="ARBA00004219"/>
    </source>
</evidence>
<dbReference type="EMBL" id="CP050854">
    <property type="protein sequence ID" value="QTF10776.1"/>
    <property type="molecule type" value="Genomic_DNA"/>
</dbReference>
<dbReference type="InterPro" id="IPR006914">
    <property type="entry name" value="VENN_dom"/>
</dbReference>
<evidence type="ECO:0000313" key="7">
    <source>
        <dbReference type="Proteomes" id="UP000671960"/>
    </source>
</evidence>
<evidence type="ECO:0000256" key="2">
    <source>
        <dbReference type="ARBA" id="ARBA00022656"/>
    </source>
</evidence>
<evidence type="ECO:0000259" key="5">
    <source>
        <dbReference type="Pfam" id="PF04829"/>
    </source>
</evidence>
<sequence length="355" mass="37028">MENQYPGKKTEDLTEEEKQSVSALATLAAGLASGLATGDTASAASGAQAGRNAVENNYLSFDEARAFDKEMTACRVSGDDCNAVISKYDTLNKENREELQQTLATDPLVVLSGETKWNVEGGLSAADRPDWLYGSLDNPDVRDYVAANNSYDLNYINSHTTNGDRALAFIGEPENFWGLVAGGRSLFTSSTTMSDKLVGGALSYGANGLVQISSGNTGDKFDLVSFGFSGLTGAATTGKSYYSNQLIGAGSAYASSQITGQDSQAAVMGSMIGTGVGYGIGSAITNKLETQYIKNYFGMEASKNALKYTENSFGPGYLLKGGAMSPIPGMLGGFGGGVSSEVMSNSVSDTKEGDK</sequence>
<reference evidence="6 7" key="1">
    <citation type="submission" date="2020-03" db="EMBL/GenBank/DDBJ databases">
        <authorList>
            <person name="Bakhshi Ganjeh M."/>
        </authorList>
    </citation>
    <scope>NUCLEOTIDE SEQUENCE [LARGE SCALE GENOMIC DNA]</scope>
    <source>
        <strain evidence="7">Iran 50</strain>
    </source>
</reference>
<comment type="subcellular location">
    <subcellularLocation>
        <location evidence="1">Target cell</location>
        <location evidence="1">Target cell cytoplasm</location>
    </subcellularLocation>
</comment>
<evidence type="ECO:0000313" key="6">
    <source>
        <dbReference type="EMBL" id="QTF10776.1"/>
    </source>
</evidence>
<evidence type="ECO:0000256" key="4">
    <source>
        <dbReference type="ARBA" id="ARBA00023026"/>
    </source>
</evidence>
<name>A0ABX7UY78_9GAMM</name>
<dbReference type="Pfam" id="PF04829">
    <property type="entry name" value="PT-VENN"/>
    <property type="match status" value="1"/>
</dbReference>
<organism evidence="6 7">
    <name type="scientific">Brenneria izadpanahii</name>
    <dbReference type="NCBI Taxonomy" id="2722756"/>
    <lineage>
        <taxon>Bacteria</taxon>
        <taxon>Pseudomonadati</taxon>
        <taxon>Pseudomonadota</taxon>
        <taxon>Gammaproteobacteria</taxon>
        <taxon>Enterobacterales</taxon>
        <taxon>Pectobacteriaceae</taxon>
        <taxon>Brenneria</taxon>
    </lineage>
</organism>
<keyword evidence="3" id="KW-1266">Target cell cytoplasm</keyword>
<gene>
    <name evidence="6" type="ORF">HC231_11485</name>
</gene>
<protein>
    <submittedName>
        <fullName evidence="6">VENN motif pre-toxin domain-containing protein</fullName>
    </submittedName>
</protein>
<accession>A0ABX7UY78</accession>
<proteinExistence type="predicted"/>
<keyword evidence="4" id="KW-0843">Virulence</keyword>
<feature type="domain" description="VENN motif-containing" evidence="5">
    <location>
        <begin position="11"/>
        <end position="60"/>
    </location>
</feature>
<dbReference type="Proteomes" id="UP000671960">
    <property type="component" value="Chromosome"/>
</dbReference>
<keyword evidence="7" id="KW-1185">Reference proteome</keyword>
<keyword evidence="2" id="KW-0800">Toxin</keyword>
<evidence type="ECO:0000256" key="3">
    <source>
        <dbReference type="ARBA" id="ARBA00022913"/>
    </source>
</evidence>